<gene>
    <name evidence="2" type="ORF">CUR37_06355</name>
</gene>
<keyword evidence="2" id="KW-0378">Hydrolase</keyword>
<dbReference type="InterPro" id="IPR019065">
    <property type="entry name" value="RE_NgoFVII_N"/>
</dbReference>
<dbReference type="GO" id="GO:0004519">
    <property type="term" value="F:endonuclease activity"/>
    <property type="evidence" value="ECO:0007669"/>
    <property type="project" value="UniProtKB-KW"/>
</dbReference>
<accession>A0AAX0VAG6</accession>
<dbReference type="Pfam" id="PF09565">
    <property type="entry name" value="RE_NgoFVII"/>
    <property type="match status" value="1"/>
</dbReference>
<name>A0AAX0VAG6_LATSK</name>
<reference evidence="2 3" key="1">
    <citation type="submission" date="2016-09" db="EMBL/GenBank/DDBJ databases">
        <authorList>
            <person name="Inglin R.C."/>
        </authorList>
    </citation>
    <scope>NUCLEOTIDE SEQUENCE [LARGE SCALE GENOMIC DNA]</scope>
    <source>
        <strain evidence="2 3">RI-517</strain>
    </source>
</reference>
<dbReference type="Proteomes" id="UP000234349">
    <property type="component" value="Unassembled WGS sequence"/>
</dbReference>
<organism evidence="2 3">
    <name type="scientific">Latilactobacillus sakei</name>
    <name type="common">Lactobacillus sakei</name>
    <dbReference type="NCBI Taxonomy" id="1599"/>
    <lineage>
        <taxon>Bacteria</taxon>
        <taxon>Bacillati</taxon>
        <taxon>Bacillota</taxon>
        <taxon>Bacilli</taxon>
        <taxon>Lactobacillales</taxon>
        <taxon>Lactobacillaceae</taxon>
        <taxon>Latilactobacillus</taxon>
    </lineage>
</organism>
<keyword evidence="2" id="KW-0540">Nuclease</keyword>
<keyword evidence="2" id="KW-0255">Endonuclease</keyword>
<dbReference type="AlphaFoldDB" id="A0AAX0VAG6"/>
<proteinExistence type="predicted"/>
<dbReference type="RefSeq" id="WP_076632309.1">
    <property type="nucleotide sequence ID" value="NZ_CP017275.1"/>
</dbReference>
<evidence type="ECO:0000313" key="3">
    <source>
        <dbReference type="Proteomes" id="UP000234349"/>
    </source>
</evidence>
<evidence type="ECO:0000259" key="1">
    <source>
        <dbReference type="Pfam" id="PF09565"/>
    </source>
</evidence>
<evidence type="ECO:0000313" key="2">
    <source>
        <dbReference type="EMBL" id="PKX77696.1"/>
    </source>
</evidence>
<protein>
    <submittedName>
        <fullName evidence="2">NgoFVII family restriction endonuclease</fullName>
    </submittedName>
</protein>
<dbReference type="Gene3D" id="3.30.870.10">
    <property type="entry name" value="Endonuclease Chain A"/>
    <property type="match status" value="1"/>
</dbReference>
<dbReference type="EMBL" id="MKGH01000028">
    <property type="protein sequence ID" value="PKX77696.1"/>
    <property type="molecule type" value="Genomic_DNA"/>
</dbReference>
<dbReference type="CDD" id="cd09117">
    <property type="entry name" value="PLDc_Bfil_DEXD_like"/>
    <property type="match status" value="1"/>
</dbReference>
<comment type="caution">
    <text evidence="2">The sequence shown here is derived from an EMBL/GenBank/DDBJ whole genome shotgun (WGS) entry which is preliminary data.</text>
</comment>
<feature type="domain" description="Restriction endonuclease type II NgoFVII N-terminal" evidence="1">
    <location>
        <begin position="14"/>
        <end position="131"/>
    </location>
</feature>
<sequence length="315" mass="36003">MGKFYDSALYQNIILNNAKNAVKLCIVSGYGSAAFLGRVMAEFPKLNIDLYLGMTPQGISKRNHSGFKALMARYDNLNVFYQINEPVTHIKLLSFMYSDARIISFNGSANFTENGFFNWHESMSEAEIDSAAIFECQKMESKLCIDKSIELDINIYEDETLKLEDEIAEDDIQIEAGTIAEQSENKKAQSKFVVGSKKLHYGFEVPVLFENDKSKQAGINQKKPYLTASNNAPFTATFKPGEKIIFKTDEGNIFTAYVDERKSRRMYFEQDIKSYITKKLNISKDNLIEYSDLLRYGKQHLLLEDNGDKTYTIHF</sequence>